<dbReference type="OrthoDB" id="4384581at2759"/>
<name>A0A5N7B7P6_9EURO</name>
<protein>
    <submittedName>
        <fullName evidence="1">Uncharacterized protein</fullName>
    </submittedName>
</protein>
<evidence type="ECO:0000313" key="2">
    <source>
        <dbReference type="Proteomes" id="UP000326198"/>
    </source>
</evidence>
<gene>
    <name evidence="1" type="ORF">BDV26DRAFT_292883</name>
</gene>
<reference evidence="1 2" key="1">
    <citation type="submission" date="2019-04" db="EMBL/GenBank/DDBJ databases">
        <title>Friends and foes A comparative genomics studyof 23 Aspergillus species from section Flavi.</title>
        <authorList>
            <consortium name="DOE Joint Genome Institute"/>
            <person name="Kjaerbolling I."/>
            <person name="Vesth T."/>
            <person name="Frisvad J.C."/>
            <person name="Nybo J.L."/>
            <person name="Theobald S."/>
            <person name="Kildgaard S."/>
            <person name="Isbrandt T."/>
            <person name="Kuo A."/>
            <person name="Sato A."/>
            <person name="Lyhne E.K."/>
            <person name="Kogle M.E."/>
            <person name="Wiebenga A."/>
            <person name="Kun R.S."/>
            <person name="Lubbers R.J."/>
            <person name="Makela M.R."/>
            <person name="Barry K."/>
            <person name="Chovatia M."/>
            <person name="Clum A."/>
            <person name="Daum C."/>
            <person name="Haridas S."/>
            <person name="He G."/>
            <person name="LaButti K."/>
            <person name="Lipzen A."/>
            <person name="Mondo S."/>
            <person name="Riley R."/>
            <person name="Salamov A."/>
            <person name="Simmons B.A."/>
            <person name="Magnuson J.K."/>
            <person name="Henrissat B."/>
            <person name="Mortensen U.H."/>
            <person name="Larsen T.O."/>
            <person name="Devries R.P."/>
            <person name="Grigoriev I.V."/>
            <person name="Machida M."/>
            <person name="Baker S.E."/>
            <person name="Andersen M.R."/>
        </authorList>
    </citation>
    <scope>NUCLEOTIDE SEQUENCE [LARGE SCALE GENOMIC DNA]</scope>
    <source>
        <strain evidence="1 2">IBT 29228</strain>
    </source>
</reference>
<accession>A0A5N7B7P6</accession>
<keyword evidence="2" id="KW-1185">Reference proteome</keyword>
<evidence type="ECO:0000313" key="1">
    <source>
        <dbReference type="EMBL" id="KAE8377775.1"/>
    </source>
</evidence>
<sequence length="262" mass="29698">MSSTPLPTCRSQGFLGLLQEDIDDNIEELQNMDNKGYYIIVSKPAPNGTFVQQVGELVGWSNLHRLSESDTVNFFDWSTYGLEIKKLWVQFMNFGFNLDINLVARFGRDHDLMIQGPFIVPHLVARKRKHDPVAGGQKRKDERQLRRAHPCSDGISIWRPLGGKVGPENGMFKVYPGSHNIKSEEELRDSGLHADEIHLHADQILITAGGLWIEYNQSKGGVLMWMGYSEDLVGLHCHRHSLDFLVSAYHAENLLTDSEEDD</sequence>
<proteinExistence type="predicted"/>
<dbReference type="EMBL" id="ML736218">
    <property type="protein sequence ID" value="KAE8377775.1"/>
    <property type="molecule type" value="Genomic_DNA"/>
</dbReference>
<dbReference type="Proteomes" id="UP000326198">
    <property type="component" value="Unassembled WGS sequence"/>
</dbReference>
<organism evidence="1 2">
    <name type="scientific">Aspergillus bertholletiae</name>
    <dbReference type="NCBI Taxonomy" id="1226010"/>
    <lineage>
        <taxon>Eukaryota</taxon>
        <taxon>Fungi</taxon>
        <taxon>Dikarya</taxon>
        <taxon>Ascomycota</taxon>
        <taxon>Pezizomycotina</taxon>
        <taxon>Eurotiomycetes</taxon>
        <taxon>Eurotiomycetidae</taxon>
        <taxon>Eurotiales</taxon>
        <taxon>Aspergillaceae</taxon>
        <taxon>Aspergillus</taxon>
        <taxon>Aspergillus subgen. Circumdati</taxon>
    </lineage>
</organism>
<dbReference type="AlphaFoldDB" id="A0A5N7B7P6"/>